<organism evidence="1 2">
    <name type="scientific">Sanguibacteroides justesenii</name>
    <dbReference type="NCBI Taxonomy" id="1547597"/>
    <lineage>
        <taxon>Bacteria</taxon>
        <taxon>Pseudomonadati</taxon>
        <taxon>Bacteroidota</taxon>
        <taxon>Bacteroidia</taxon>
        <taxon>Bacteroidales</taxon>
        <taxon>Porphyromonadaceae</taxon>
        <taxon>Sanguibacteroides</taxon>
    </lineage>
</organism>
<dbReference type="RefSeq" id="WP_041503403.1">
    <property type="nucleotide sequence ID" value="NZ_JPIT01000018.1"/>
</dbReference>
<reference evidence="1 2" key="1">
    <citation type="submission" date="2014-07" db="EMBL/GenBank/DDBJ databases">
        <title>Porphyromonadaceae bacterium OUH 334697 = ATCC BAA-2682 = DSM 28341 draft genome.</title>
        <authorList>
            <person name="Sydenham T.V."/>
            <person name="Hasman H."/>
            <person name="Justesen U.S."/>
        </authorList>
    </citation>
    <scope>NUCLEOTIDE SEQUENCE [LARGE SCALE GENOMIC DNA]</scope>
    <source>
        <strain evidence="1 2">OUH 334697</strain>
    </source>
</reference>
<gene>
    <name evidence="1" type="ORF">IE90_08665</name>
</gene>
<evidence type="ECO:0008006" key="3">
    <source>
        <dbReference type="Google" id="ProtNLM"/>
    </source>
</evidence>
<dbReference type="EMBL" id="JPIT01000018">
    <property type="protein sequence ID" value="KIO45467.1"/>
    <property type="molecule type" value="Genomic_DNA"/>
</dbReference>
<accession>A0AB34R340</accession>
<dbReference type="Proteomes" id="UP000031937">
    <property type="component" value="Unassembled WGS sequence"/>
</dbReference>
<sequence length="78" mass="9305">MPTLFILFGLRFFFWSREHRPIHVHVENSDGIAKFQIDPEVILIENKGIKNKDVKIAEAIIEENREIIIERWKEFIGE</sequence>
<dbReference type="Pfam" id="PF13711">
    <property type="entry name" value="DUF4160"/>
    <property type="match status" value="1"/>
</dbReference>
<name>A0AB34R340_9PORP</name>
<protein>
    <recommendedName>
        <fullName evidence="3">DUF4160 domain-containing protein</fullName>
    </recommendedName>
</protein>
<proteinExistence type="predicted"/>
<comment type="caution">
    <text evidence="1">The sequence shown here is derived from an EMBL/GenBank/DDBJ whole genome shotgun (WGS) entry which is preliminary data.</text>
</comment>
<evidence type="ECO:0000313" key="1">
    <source>
        <dbReference type="EMBL" id="KIO45467.1"/>
    </source>
</evidence>
<dbReference type="AlphaFoldDB" id="A0AB34R340"/>
<dbReference type="InterPro" id="IPR025427">
    <property type="entry name" value="DUF4160"/>
</dbReference>
<evidence type="ECO:0000313" key="2">
    <source>
        <dbReference type="Proteomes" id="UP000031937"/>
    </source>
</evidence>